<evidence type="ECO:0000256" key="1">
    <source>
        <dbReference type="ARBA" id="ARBA00010562"/>
    </source>
</evidence>
<dbReference type="PANTHER" id="PTHR38781:SF1">
    <property type="entry name" value="ANTITOXIN DINJ-RELATED"/>
    <property type="match status" value="1"/>
</dbReference>
<dbReference type="HOGENOM" id="CLU_154558_16_1_9"/>
<evidence type="ECO:0000256" key="2">
    <source>
        <dbReference type="ARBA" id="ARBA00022649"/>
    </source>
</evidence>
<accession>A0A096B076</accession>
<keyword evidence="2" id="KW-1277">Toxin-antitoxin system</keyword>
<organism evidence="3 4">
    <name type="scientific">Flavonifractor plautii 1_3_50AFAA</name>
    <dbReference type="NCBI Taxonomy" id="742738"/>
    <lineage>
        <taxon>Bacteria</taxon>
        <taxon>Bacillati</taxon>
        <taxon>Bacillota</taxon>
        <taxon>Clostridia</taxon>
        <taxon>Eubacteriales</taxon>
        <taxon>Oscillospiraceae</taxon>
        <taxon>Flavonifractor</taxon>
    </lineage>
</organism>
<name>A0A096B076_FLAPL</name>
<dbReference type="GO" id="GO:0006355">
    <property type="term" value="P:regulation of DNA-templated transcription"/>
    <property type="evidence" value="ECO:0007669"/>
    <property type="project" value="InterPro"/>
</dbReference>
<evidence type="ECO:0000313" key="3">
    <source>
        <dbReference type="EMBL" id="KGF52356.1"/>
    </source>
</evidence>
<dbReference type="Gene3D" id="1.10.1220.10">
    <property type="entry name" value="Met repressor-like"/>
    <property type="match status" value="1"/>
</dbReference>
<dbReference type="AlphaFoldDB" id="A0A096B076"/>
<evidence type="ECO:0000313" key="4">
    <source>
        <dbReference type="Proteomes" id="UP000029585"/>
    </source>
</evidence>
<sequence length="85" mass="9628">MANINIRIDDNLKKDAENLFNDLGLNMTTATTMFLKQCLYCHGLPFEVRMDPFYSATNQAHLRRAIADLDAGNGKAHELIEVEDE</sequence>
<dbReference type="Proteomes" id="UP000029585">
    <property type="component" value="Unassembled WGS sequence"/>
</dbReference>
<dbReference type="InterPro" id="IPR007337">
    <property type="entry name" value="RelB/DinJ"/>
</dbReference>
<comment type="similarity">
    <text evidence="1">Belongs to the RelB/DinJ antitoxin family.</text>
</comment>
<evidence type="ECO:0008006" key="5">
    <source>
        <dbReference type="Google" id="ProtNLM"/>
    </source>
</evidence>
<proteinExistence type="inferred from homology"/>
<comment type="caution">
    <text evidence="3">The sequence shown here is derived from an EMBL/GenBank/DDBJ whole genome shotgun (WGS) entry which is preliminary data.</text>
</comment>
<dbReference type="InterPro" id="IPR013321">
    <property type="entry name" value="Arc_rbn_hlx_hlx"/>
</dbReference>
<dbReference type="GO" id="GO:0006351">
    <property type="term" value="P:DNA-templated transcription"/>
    <property type="evidence" value="ECO:0007669"/>
    <property type="project" value="TreeGrafter"/>
</dbReference>
<dbReference type="RefSeq" id="WP_009261251.1">
    <property type="nucleotide sequence ID" value="NZ_KN174169.1"/>
</dbReference>
<keyword evidence="4" id="KW-1185">Reference proteome</keyword>
<dbReference type="NCBIfam" id="TIGR02384">
    <property type="entry name" value="RelB_DinJ"/>
    <property type="match status" value="1"/>
</dbReference>
<dbReference type="Pfam" id="PF04221">
    <property type="entry name" value="RelB"/>
    <property type="match status" value="1"/>
</dbReference>
<dbReference type="EMBL" id="ADLO01000126">
    <property type="protein sequence ID" value="KGF52356.1"/>
    <property type="molecule type" value="Genomic_DNA"/>
</dbReference>
<dbReference type="PANTHER" id="PTHR38781">
    <property type="entry name" value="ANTITOXIN DINJ-RELATED"/>
    <property type="match status" value="1"/>
</dbReference>
<dbReference type="PATRIC" id="fig|742738.3.peg.4153"/>
<protein>
    <recommendedName>
        <fullName evidence="5">Addiction module antitoxin, RelB/DinJ family</fullName>
    </recommendedName>
</protein>
<gene>
    <name evidence="3" type="ORF">HMPREF9460_04034</name>
</gene>
<dbReference type="eggNOG" id="COG3077">
    <property type="taxonomic scope" value="Bacteria"/>
</dbReference>
<reference evidence="3 4" key="1">
    <citation type="submission" date="2011-08" db="EMBL/GenBank/DDBJ databases">
        <title>The Genome Sequence of Clostridium orbiscindens 1_3_50AFAA.</title>
        <authorList>
            <consortium name="The Broad Institute Genome Sequencing Platform"/>
            <person name="Earl A."/>
            <person name="Ward D."/>
            <person name="Feldgarden M."/>
            <person name="Gevers D."/>
            <person name="Daigneault M."/>
            <person name="Strauss J."/>
            <person name="Allen-Vercoe E."/>
            <person name="Young S.K."/>
            <person name="Zeng Q."/>
            <person name="Gargeya S."/>
            <person name="Fitzgerald M."/>
            <person name="Haas B."/>
            <person name="Abouelleil A."/>
            <person name="Alvarado L."/>
            <person name="Arachchi H.M."/>
            <person name="Berlin A."/>
            <person name="Brown A."/>
            <person name="Chapman S.B."/>
            <person name="Chen Z."/>
            <person name="Dunbar C."/>
            <person name="Freedman E."/>
            <person name="Gearin G."/>
            <person name="Gellesch M."/>
            <person name="Goldberg J."/>
            <person name="Griggs A."/>
            <person name="Gujja S."/>
            <person name="Heiman D."/>
            <person name="Howarth C."/>
            <person name="Larson L."/>
            <person name="Lui A."/>
            <person name="MacDonald P.J.P."/>
            <person name="Montmayeur A."/>
            <person name="Murphy C."/>
            <person name="Neiman D."/>
            <person name="Pearson M."/>
            <person name="Priest M."/>
            <person name="Roberts A."/>
            <person name="Saif S."/>
            <person name="Shea T."/>
            <person name="Shenoy N."/>
            <person name="Sisk P."/>
            <person name="Stolte C."/>
            <person name="Sykes S."/>
            <person name="Wortman J."/>
            <person name="Nusbaum C."/>
            <person name="Birren B."/>
        </authorList>
    </citation>
    <scope>NUCLEOTIDE SEQUENCE [LARGE SCALE GENOMIC DNA]</scope>
    <source>
        <strain evidence="3 4">1_3_50AFAA</strain>
    </source>
</reference>